<protein>
    <recommendedName>
        <fullName evidence="5">CCT domain-containing protein</fullName>
    </recommendedName>
</protein>
<dbReference type="PANTHER" id="PTHR31319:SF77">
    <property type="entry name" value="ZINC FINGER PROTEIN CONSTANS-LIKE 4"/>
    <property type="match status" value="1"/>
</dbReference>
<dbReference type="GO" id="GO:0003700">
    <property type="term" value="F:DNA-binding transcription factor activity"/>
    <property type="evidence" value="ECO:0007669"/>
    <property type="project" value="TreeGrafter"/>
</dbReference>
<evidence type="ECO:0000256" key="3">
    <source>
        <dbReference type="PROSITE-ProRule" id="PRU00357"/>
    </source>
</evidence>
<organism evidence="6 7">
    <name type="scientific">Brassica cretica</name>
    <name type="common">Mustard</name>
    <dbReference type="NCBI Taxonomy" id="69181"/>
    <lineage>
        <taxon>Eukaryota</taxon>
        <taxon>Viridiplantae</taxon>
        <taxon>Streptophyta</taxon>
        <taxon>Embryophyta</taxon>
        <taxon>Tracheophyta</taxon>
        <taxon>Spermatophyta</taxon>
        <taxon>Magnoliopsida</taxon>
        <taxon>eudicotyledons</taxon>
        <taxon>Gunneridae</taxon>
        <taxon>Pentapetalae</taxon>
        <taxon>rosids</taxon>
        <taxon>malvids</taxon>
        <taxon>Brassicales</taxon>
        <taxon>Brassicaceae</taxon>
        <taxon>Brassiceae</taxon>
        <taxon>Brassica</taxon>
    </lineage>
</organism>
<dbReference type="PANTHER" id="PTHR31319">
    <property type="entry name" value="ZINC FINGER PROTEIN CONSTANS-LIKE 4"/>
    <property type="match status" value="1"/>
</dbReference>
<evidence type="ECO:0000259" key="5">
    <source>
        <dbReference type="PROSITE" id="PS51017"/>
    </source>
</evidence>
<evidence type="ECO:0000313" key="6">
    <source>
        <dbReference type="EMBL" id="KAF2559478.1"/>
    </source>
</evidence>
<accession>A0A8S9HXK9</accession>
<gene>
    <name evidence="6" type="ORF">F2Q68_00018106</name>
</gene>
<dbReference type="Proteomes" id="UP000712281">
    <property type="component" value="Unassembled WGS sequence"/>
</dbReference>
<sequence length="183" mass="20842">MSIEAQAHPFRLQQHPETVVRADGELLQLLSLLVPDDTYLETSRDRLVLERKSRAVAHGAVNRRTSSAHLVLVQQSIQPLFSFNCNVLRSSLEVEFPADAAELGEPPWYPQASSQDNNASSHSVTRNNAVMRYKEKKKARKFDKTVRYASRKARADVRRRVKGRFVKAGEAYDYDPLTPTRSY</sequence>
<keyword evidence="2 3" id="KW-0539">Nucleus</keyword>
<proteinExistence type="predicted"/>
<comment type="subcellular location">
    <subcellularLocation>
        <location evidence="1 3">Nucleus</location>
    </subcellularLocation>
</comment>
<dbReference type="Pfam" id="PF06203">
    <property type="entry name" value="CCT"/>
    <property type="match status" value="1"/>
</dbReference>
<feature type="region of interest" description="Disordered" evidence="4">
    <location>
        <begin position="105"/>
        <end position="126"/>
    </location>
</feature>
<dbReference type="InterPro" id="IPR045281">
    <property type="entry name" value="CONSTANS-like"/>
</dbReference>
<dbReference type="GO" id="GO:0009909">
    <property type="term" value="P:regulation of flower development"/>
    <property type="evidence" value="ECO:0007669"/>
    <property type="project" value="InterPro"/>
</dbReference>
<dbReference type="EMBL" id="QGKW02001940">
    <property type="protein sequence ID" value="KAF2559478.1"/>
    <property type="molecule type" value="Genomic_DNA"/>
</dbReference>
<evidence type="ECO:0000313" key="7">
    <source>
        <dbReference type="Proteomes" id="UP000712281"/>
    </source>
</evidence>
<evidence type="ECO:0000256" key="2">
    <source>
        <dbReference type="ARBA" id="ARBA00023242"/>
    </source>
</evidence>
<evidence type="ECO:0000256" key="4">
    <source>
        <dbReference type="SAM" id="MobiDB-lite"/>
    </source>
</evidence>
<feature type="compositionally biased region" description="Polar residues" evidence="4">
    <location>
        <begin position="111"/>
        <end position="126"/>
    </location>
</feature>
<dbReference type="AlphaFoldDB" id="A0A8S9HXK9"/>
<comment type="caution">
    <text evidence="6">The sequence shown here is derived from an EMBL/GenBank/DDBJ whole genome shotgun (WGS) entry which is preliminary data.</text>
</comment>
<dbReference type="GO" id="GO:0005634">
    <property type="term" value="C:nucleus"/>
    <property type="evidence" value="ECO:0007669"/>
    <property type="project" value="UniProtKB-SubCell"/>
</dbReference>
<dbReference type="InterPro" id="IPR010402">
    <property type="entry name" value="CCT_domain"/>
</dbReference>
<dbReference type="PROSITE" id="PS51017">
    <property type="entry name" value="CCT"/>
    <property type="match status" value="1"/>
</dbReference>
<reference evidence="6" key="1">
    <citation type="submission" date="2019-12" db="EMBL/GenBank/DDBJ databases">
        <title>Genome sequencing and annotation of Brassica cretica.</title>
        <authorList>
            <person name="Studholme D.J."/>
            <person name="Sarris P.F."/>
        </authorList>
    </citation>
    <scope>NUCLEOTIDE SEQUENCE</scope>
    <source>
        <strain evidence="6">PFS-001/15</strain>
        <tissue evidence="6">Leaf</tissue>
    </source>
</reference>
<name>A0A8S9HXK9_BRACR</name>
<feature type="domain" description="CCT" evidence="5">
    <location>
        <begin position="126"/>
        <end position="168"/>
    </location>
</feature>
<evidence type="ECO:0000256" key="1">
    <source>
        <dbReference type="ARBA" id="ARBA00004123"/>
    </source>
</evidence>